<keyword evidence="2" id="KW-0238">DNA-binding</keyword>
<keyword evidence="6" id="KW-1185">Reference proteome</keyword>
<dbReference type="Pfam" id="PF12833">
    <property type="entry name" value="HTH_18"/>
    <property type="match status" value="1"/>
</dbReference>
<gene>
    <name evidence="5" type="ORF">QQ008_20260</name>
</gene>
<dbReference type="InterPro" id="IPR050204">
    <property type="entry name" value="AraC_XylS_family_regulators"/>
</dbReference>
<evidence type="ECO:0000313" key="6">
    <source>
        <dbReference type="Proteomes" id="UP001172082"/>
    </source>
</evidence>
<evidence type="ECO:0000256" key="3">
    <source>
        <dbReference type="ARBA" id="ARBA00023163"/>
    </source>
</evidence>
<keyword evidence="1" id="KW-0805">Transcription regulation</keyword>
<dbReference type="SMART" id="SM00342">
    <property type="entry name" value="HTH_ARAC"/>
    <property type="match status" value="1"/>
</dbReference>
<dbReference type="RefSeq" id="WP_346753758.1">
    <property type="nucleotide sequence ID" value="NZ_JAUJEA010000008.1"/>
</dbReference>
<dbReference type="PANTHER" id="PTHR46796">
    <property type="entry name" value="HTH-TYPE TRANSCRIPTIONAL ACTIVATOR RHAS-RELATED"/>
    <property type="match status" value="1"/>
</dbReference>
<keyword evidence="3" id="KW-0804">Transcription</keyword>
<dbReference type="PROSITE" id="PS01124">
    <property type="entry name" value="HTH_ARAC_FAMILY_2"/>
    <property type="match status" value="1"/>
</dbReference>
<sequence length="268" mass="31661">MPTKYFEIPPNQELTPVIKNSFVYEYDEDIVRSDYFLPSGMAYLFYMQAEEDFNTQFLGMDENLLITNGLYVSYMNTLAEYTHKKIRSVGMAIFPIYLEALFKDGPNRFVNRCLRIEESESFSLDGFREMSNEEILKKFETFILQQLKKNPINEEVYLVYKKVTEIKKYNSSIEELSKMTGCSTRHLNNLFRKSLGMSPKRFIQLVRFNHGIQLIKERGEYKNLTYIAHELGYHDQAHFIKDFRKLCYKTPGELLDDTESVSGKFKLY</sequence>
<evidence type="ECO:0000313" key="5">
    <source>
        <dbReference type="EMBL" id="MDN5203735.1"/>
    </source>
</evidence>
<reference evidence="5" key="1">
    <citation type="submission" date="2023-06" db="EMBL/GenBank/DDBJ databases">
        <title>Genomic of Parafulvivirga corallium.</title>
        <authorList>
            <person name="Wang G."/>
        </authorList>
    </citation>
    <scope>NUCLEOTIDE SEQUENCE</scope>
    <source>
        <strain evidence="5">BMA10</strain>
    </source>
</reference>
<dbReference type="InterPro" id="IPR018060">
    <property type="entry name" value="HTH_AraC"/>
</dbReference>
<dbReference type="SUPFAM" id="SSF46689">
    <property type="entry name" value="Homeodomain-like"/>
    <property type="match status" value="1"/>
</dbReference>
<dbReference type="EMBL" id="JAUJEA010000008">
    <property type="protein sequence ID" value="MDN5203735.1"/>
    <property type="molecule type" value="Genomic_DNA"/>
</dbReference>
<name>A0ABT8KSK3_9BACT</name>
<dbReference type="InterPro" id="IPR009057">
    <property type="entry name" value="Homeodomain-like_sf"/>
</dbReference>
<comment type="caution">
    <text evidence="5">The sequence shown here is derived from an EMBL/GenBank/DDBJ whole genome shotgun (WGS) entry which is preliminary data.</text>
</comment>
<organism evidence="5 6">
    <name type="scientific">Splendidivirga corallicola</name>
    <dbReference type="NCBI Taxonomy" id="3051826"/>
    <lineage>
        <taxon>Bacteria</taxon>
        <taxon>Pseudomonadati</taxon>
        <taxon>Bacteroidota</taxon>
        <taxon>Cytophagia</taxon>
        <taxon>Cytophagales</taxon>
        <taxon>Splendidivirgaceae</taxon>
        <taxon>Splendidivirga</taxon>
    </lineage>
</organism>
<dbReference type="Proteomes" id="UP001172082">
    <property type="component" value="Unassembled WGS sequence"/>
</dbReference>
<protein>
    <submittedName>
        <fullName evidence="5">Helix-turn-helix domain-containing protein</fullName>
    </submittedName>
</protein>
<evidence type="ECO:0000256" key="1">
    <source>
        <dbReference type="ARBA" id="ARBA00023015"/>
    </source>
</evidence>
<accession>A0ABT8KSK3</accession>
<dbReference type="Gene3D" id="1.10.10.60">
    <property type="entry name" value="Homeodomain-like"/>
    <property type="match status" value="1"/>
</dbReference>
<proteinExistence type="predicted"/>
<feature type="domain" description="HTH araC/xylS-type" evidence="4">
    <location>
        <begin position="153"/>
        <end position="257"/>
    </location>
</feature>
<dbReference type="PANTHER" id="PTHR46796:SF13">
    <property type="entry name" value="HTH-TYPE TRANSCRIPTIONAL ACTIVATOR RHAS"/>
    <property type="match status" value="1"/>
</dbReference>
<evidence type="ECO:0000256" key="2">
    <source>
        <dbReference type="ARBA" id="ARBA00023125"/>
    </source>
</evidence>
<evidence type="ECO:0000259" key="4">
    <source>
        <dbReference type="PROSITE" id="PS01124"/>
    </source>
</evidence>